<dbReference type="PANTHER" id="PTHR35333:SF3">
    <property type="entry name" value="BETA-LACTAMASE-TYPE TRANSPEPTIDASE FOLD CONTAINING PROTEIN"/>
    <property type="match status" value="1"/>
</dbReference>
<feature type="region of interest" description="Disordered" evidence="1">
    <location>
        <begin position="31"/>
        <end position="63"/>
    </location>
</feature>
<name>A0A4Q7IY79_9PSEU</name>
<dbReference type="Pfam" id="PF13354">
    <property type="entry name" value="Beta-lactamase2"/>
    <property type="match status" value="1"/>
</dbReference>
<reference evidence="3 4" key="1">
    <citation type="submission" date="2019-02" db="EMBL/GenBank/DDBJ databases">
        <title>Draft genome sequence of Amycolatopsis sp. 8-3EHSu isolated from roots of Suaeda maritima.</title>
        <authorList>
            <person name="Duangmal K."/>
            <person name="Chantavorakit T."/>
        </authorList>
    </citation>
    <scope>NUCLEOTIDE SEQUENCE [LARGE SCALE GENOMIC DNA]</scope>
    <source>
        <strain evidence="3 4">8-3EHSu</strain>
    </source>
</reference>
<comment type="caution">
    <text evidence="3">The sequence shown here is derived from an EMBL/GenBank/DDBJ whole genome shotgun (WGS) entry which is preliminary data.</text>
</comment>
<dbReference type="InterPro" id="IPR012338">
    <property type="entry name" value="Beta-lactam/transpept-like"/>
</dbReference>
<dbReference type="Proteomes" id="UP000292003">
    <property type="component" value="Unassembled WGS sequence"/>
</dbReference>
<accession>A0A4Q7IY79</accession>
<feature type="compositionally biased region" description="Pro residues" evidence="1">
    <location>
        <begin position="48"/>
        <end position="61"/>
    </location>
</feature>
<evidence type="ECO:0000256" key="1">
    <source>
        <dbReference type="SAM" id="MobiDB-lite"/>
    </source>
</evidence>
<proteinExistence type="predicted"/>
<sequence>MRPRVVLVSLLAVVVTAAALTVVVSALPRDVDGHPPEVAADPGSATPEPAPVAPSSSPTPLPAGEQAELATRVRGAVDEVTGGGGELGLAVFDRLTESTVATIAGDEWFYSASVSKLLIAVDLLLDQPEVDEAARQNVRRMLTDSHDGVASALWAAGGGREIVQDMTERIGLRDTSVPSRPDEWEMTRISAQDVVRIYEFIEHQLPEPSRDLIVEALAATPERAADGFAQRFGIADALPGTEWAVKQGWMRAANSLVLHSTGLVGADERYVVVLLTHLPGRTSFETGRAAVTAGVAALAGSLD</sequence>
<evidence type="ECO:0000313" key="3">
    <source>
        <dbReference type="EMBL" id="RZQ59921.1"/>
    </source>
</evidence>
<dbReference type="GO" id="GO:0030655">
    <property type="term" value="P:beta-lactam antibiotic catabolic process"/>
    <property type="evidence" value="ECO:0007669"/>
    <property type="project" value="InterPro"/>
</dbReference>
<organism evidence="3 4">
    <name type="scientific">Amycolatopsis suaedae</name>
    <dbReference type="NCBI Taxonomy" id="2510978"/>
    <lineage>
        <taxon>Bacteria</taxon>
        <taxon>Bacillati</taxon>
        <taxon>Actinomycetota</taxon>
        <taxon>Actinomycetes</taxon>
        <taxon>Pseudonocardiales</taxon>
        <taxon>Pseudonocardiaceae</taxon>
        <taxon>Amycolatopsis</taxon>
    </lineage>
</organism>
<dbReference type="EMBL" id="SFCC01000020">
    <property type="protein sequence ID" value="RZQ59921.1"/>
    <property type="molecule type" value="Genomic_DNA"/>
</dbReference>
<dbReference type="InterPro" id="IPR000871">
    <property type="entry name" value="Beta-lactam_class-A"/>
</dbReference>
<dbReference type="Gene3D" id="3.40.710.10">
    <property type="entry name" value="DD-peptidase/beta-lactamase superfamily"/>
    <property type="match status" value="1"/>
</dbReference>
<feature type="domain" description="Beta-lactamase class A catalytic" evidence="2">
    <location>
        <begin position="135"/>
        <end position="276"/>
    </location>
</feature>
<dbReference type="PANTHER" id="PTHR35333">
    <property type="entry name" value="BETA-LACTAMASE"/>
    <property type="match status" value="1"/>
</dbReference>
<dbReference type="InterPro" id="IPR045155">
    <property type="entry name" value="Beta-lactam_cat"/>
</dbReference>
<evidence type="ECO:0000313" key="4">
    <source>
        <dbReference type="Proteomes" id="UP000292003"/>
    </source>
</evidence>
<dbReference type="GO" id="GO:0008800">
    <property type="term" value="F:beta-lactamase activity"/>
    <property type="evidence" value="ECO:0007669"/>
    <property type="project" value="InterPro"/>
</dbReference>
<dbReference type="OrthoDB" id="4981298at2"/>
<dbReference type="GO" id="GO:0046677">
    <property type="term" value="P:response to antibiotic"/>
    <property type="evidence" value="ECO:0007669"/>
    <property type="project" value="InterPro"/>
</dbReference>
<gene>
    <name evidence="3" type="ORF">EWH70_31310</name>
</gene>
<protein>
    <recommendedName>
        <fullName evidence="2">Beta-lactamase class A catalytic domain-containing protein</fullName>
    </recommendedName>
</protein>
<dbReference type="AlphaFoldDB" id="A0A4Q7IY79"/>
<dbReference type="RefSeq" id="WP_130479184.1">
    <property type="nucleotide sequence ID" value="NZ_SFCC01000020.1"/>
</dbReference>
<dbReference type="SUPFAM" id="SSF56601">
    <property type="entry name" value="beta-lactamase/transpeptidase-like"/>
    <property type="match status" value="1"/>
</dbReference>
<keyword evidence="4" id="KW-1185">Reference proteome</keyword>
<evidence type="ECO:0000259" key="2">
    <source>
        <dbReference type="Pfam" id="PF13354"/>
    </source>
</evidence>